<reference evidence="1" key="2">
    <citation type="journal article" date="2020" name="Nat. Commun.">
        <title>Large-scale genome sequencing of mycorrhizal fungi provides insights into the early evolution of symbiotic traits.</title>
        <authorList>
            <person name="Miyauchi S."/>
            <person name="Kiss E."/>
            <person name="Kuo A."/>
            <person name="Drula E."/>
            <person name="Kohler A."/>
            <person name="Sanchez-Garcia M."/>
            <person name="Morin E."/>
            <person name="Andreopoulos B."/>
            <person name="Barry K.W."/>
            <person name="Bonito G."/>
            <person name="Buee M."/>
            <person name="Carver A."/>
            <person name="Chen C."/>
            <person name="Cichocki N."/>
            <person name="Clum A."/>
            <person name="Culley D."/>
            <person name="Crous P.W."/>
            <person name="Fauchery L."/>
            <person name="Girlanda M."/>
            <person name="Hayes R.D."/>
            <person name="Keri Z."/>
            <person name="LaButti K."/>
            <person name="Lipzen A."/>
            <person name="Lombard V."/>
            <person name="Magnuson J."/>
            <person name="Maillard F."/>
            <person name="Murat C."/>
            <person name="Nolan M."/>
            <person name="Ohm R.A."/>
            <person name="Pangilinan J."/>
            <person name="Pereira M.F."/>
            <person name="Perotto S."/>
            <person name="Peter M."/>
            <person name="Pfister S."/>
            <person name="Riley R."/>
            <person name="Sitrit Y."/>
            <person name="Stielow J.B."/>
            <person name="Szollosi G."/>
            <person name="Zifcakova L."/>
            <person name="Stursova M."/>
            <person name="Spatafora J.W."/>
            <person name="Tedersoo L."/>
            <person name="Vaario L.M."/>
            <person name="Yamada A."/>
            <person name="Yan M."/>
            <person name="Wang P."/>
            <person name="Xu J."/>
            <person name="Bruns T."/>
            <person name="Baldrian P."/>
            <person name="Vilgalys R."/>
            <person name="Dunand C."/>
            <person name="Henrissat B."/>
            <person name="Grigoriev I.V."/>
            <person name="Hibbett D."/>
            <person name="Nagy L.G."/>
            <person name="Martin F.M."/>
        </authorList>
    </citation>
    <scope>NUCLEOTIDE SEQUENCE</scope>
    <source>
        <strain evidence="1">P2</strain>
    </source>
</reference>
<accession>A0ACB6Z036</accession>
<name>A0ACB6Z036_THEGA</name>
<evidence type="ECO:0000313" key="2">
    <source>
        <dbReference type="Proteomes" id="UP000886501"/>
    </source>
</evidence>
<organism evidence="1 2">
    <name type="scientific">Thelephora ganbajun</name>
    <name type="common">Ganba fungus</name>
    <dbReference type="NCBI Taxonomy" id="370292"/>
    <lineage>
        <taxon>Eukaryota</taxon>
        <taxon>Fungi</taxon>
        <taxon>Dikarya</taxon>
        <taxon>Basidiomycota</taxon>
        <taxon>Agaricomycotina</taxon>
        <taxon>Agaricomycetes</taxon>
        <taxon>Thelephorales</taxon>
        <taxon>Thelephoraceae</taxon>
        <taxon>Thelephora</taxon>
    </lineage>
</organism>
<evidence type="ECO:0000313" key="1">
    <source>
        <dbReference type="EMBL" id="KAF9642844.1"/>
    </source>
</evidence>
<keyword evidence="2" id="KW-1185">Reference proteome</keyword>
<comment type="caution">
    <text evidence="1">The sequence shown here is derived from an EMBL/GenBank/DDBJ whole genome shotgun (WGS) entry which is preliminary data.</text>
</comment>
<proteinExistence type="predicted"/>
<reference evidence="1" key="1">
    <citation type="submission" date="2019-10" db="EMBL/GenBank/DDBJ databases">
        <authorList>
            <consortium name="DOE Joint Genome Institute"/>
            <person name="Kuo A."/>
            <person name="Miyauchi S."/>
            <person name="Kiss E."/>
            <person name="Drula E."/>
            <person name="Kohler A."/>
            <person name="Sanchez-Garcia M."/>
            <person name="Andreopoulos B."/>
            <person name="Barry K.W."/>
            <person name="Bonito G."/>
            <person name="Buee M."/>
            <person name="Carver A."/>
            <person name="Chen C."/>
            <person name="Cichocki N."/>
            <person name="Clum A."/>
            <person name="Culley D."/>
            <person name="Crous P.W."/>
            <person name="Fauchery L."/>
            <person name="Girlanda M."/>
            <person name="Hayes R."/>
            <person name="Keri Z."/>
            <person name="Labutti K."/>
            <person name="Lipzen A."/>
            <person name="Lombard V."/>
            <person name="Magnuson J."/>
            <person name="Maillard F."/>
            <person name="Morin E."/>
            <person name="Murat C."/>
            <person name="Nolan M."/>
            <person name="Ohm R."/>
            <person name="Pangilinan J."/>
            <person name="Pereira M."/>
            <person name="Perotto S."/>
            <person name="Peter M."/>
            <person name="Riley R."/>
            <person name="Sitrit Y."/>
            <person name="Stielow B."/>
            <person name="Szollosi G."/>
            <person name="Zifcakova L."/>
            <person name="Stursova M."/>
            <person name="Spatafora J.W."/>
            <person name="Tedersoo L."/>
            <person name="Vaario L.-M."/>
            <person name="Yamada A."/>
            <person name="Yan M."/>
            <person name="Wang P."/>
            <person name="Xu J."/>
            <person name="Bruns T."/>
            <person name="Baldrian P."/>
            <person name="Vilgalys R."/>
            <person name="Henrissat B."/>
            <person name="Grigoriev I.V."/>
            <person name="Hibbett D."/>
            <person name="Nagy L.G."/>
            <person name="Martin F.M."/>
        </authorList>
    </citation>
    <scope>NUCLEOTIDE SEQUENCE</scope>
    <source>
        <strain evidence="1">P2</strain>
    </source>
</reference>
<gene>
    <name evidence="1" type="ORF">BDM02DRAFT_3132828</name>
</gene>
<dbReference type="EMBL" id="MU118342">
    <property type="protein sequence ID" value="KAF9642844.1"/>
    <property type="molecule type" value="Genomic_DNA"/>
</dbReference>
<dbReference type="Proteomes" id="UP000886501">
    <property type="component" value="Unassembled WGS sequence"/>
</dbReference>
<sequence length="358" mass="38456">MPIISDNTGSLIIGGGDGAVQIVQPFPAIVVQTLELEYGEIIQALIQRKMLFGGRDIRAWFANLNCDMEIRATSQPNRHPRTQGSWHIIDRANIPYLIVTAGDRGIAADCESLCCSPGVPHISASLGGATVRTTPVRHLSIPSFSHPAPYTSTIPLRLAGLVVGPTQLTVSGFPNKDRCWRLPVNAYERWSKSGGLGRTIGCQPSVLLQRRPSTSTLDHGVTPNIARCVKVAVELGTSLVAVLMAIPPFERLMAGSRSLSISSSTPFRSASPPKHDFNARVDIEAPGHDPSSLACVQLSNDSPRFASGVTGIEYRSIANFAQNSVEDMFGSLSGATVIYRAKELVFCDIGKSVKLSRI</sequence>
<protein>
    <submittedName>
        <fullName evidence="1">Uncharacterized protein</fullName>
    </submittedName>
</protein>